<dbReference type="OrthoDB" id="5290302at2"/>
<name>A0A177N3M9_9GAMM</name>
<dbReference type="PANTHER" id="PTHR43194:SF5">
    <property type="entry name" value="PIMELOYL-[ACYL-CARRIER PROTEIN] METHYL ESTER ESTERASE"/>
    <property type="match status" value="1"/>
</dbReference>
<dbReference type="PRINTS" id="PR00111">
    <property type="entry name" value="ABHYDROLASE"/>
</dbReference>
<dbReference type="Gene3D" id="3.40.50.1820">
    <property type="entry name" value="alpha/beta hydrolase"/>
    <property type="match status" value="1"/>
</dbReference>
<proteinExistence type="predicted"/>
<evidence type="ECO:0000313" key="2">
    <source>
        <dbReference type="EMBL" id="OAI12274.1"/>
    </source>
</evidence>
<dbReference type="RefSeq" id="WP_064041849.1">
    <property type="nucleotide sequence ID" value="NZ_LUUJ01000110.1"/>
</dbReference>
<dbReference type="PANTHER" id="PTHR43194">
    <property type="entry name" value="HYDROLASE ALPHA/BETA FOLD FAMILY"/>
    <property type="match status" value="1"/>
</dbReference>
<dbReference type="InterPro" id="IPR000073">
    <property type="entry name" value="AB_hydrolase_1"/>
</dbReference>
<comment type="caution">
    <text evidence="2">The sequence shown here is derived from an EMBL/GenBank/DDBJ whole genome shotgun (WGS) entry which is preliminary data.</text>
</comment>
<dbReference type="InterPro" id="IPR029058">
    <property type="entry name" value="AB_hydrolase_fold"/>
</dbReference>
<sequence length="259" mass="29376">MASGVGQDWLLLRGLCRESGHWGDFPSLLQSAFPGARVRCLDLPGAGTFHYEASPKRIELITESVRQRAAANGLLERPATILAMSLGGMVAWEWLQRYPDDIAGLALLNTSFAGLSPFFHRLRWQSYRRFLQILLEKDVYRRELAIIRLTSNRRESDHELAAIWANIQQQRPVTIKNALRQLCAASRYRPAPYRQQAPVLLLNGKGDRIVAQECSKAIHSRWSIPLVSHPWAGHDLILDDGTWVAKCLQDWTQQLSEIT</sequence>
<organism evidence="2 3">
    <name type="scientific">Methylomonas koyamae</name>
    <dbReference type="NCBI Taxonomy" id="702114"/>
    <lineage>
        <taxon>Bacteria</taxon>
        <taxon>Pseudomonadati</taxon>
        <taxon>Pseudomonadota</taxon>
        <taxon>Gammaproteobacteria</taxon>
        <taxon>Methylococcales</taxon>
        <taxon>Methylococcaceae</taxon>
        <taxon>Methylomonas</taxon>
    </lineage>
</organism>
<evidence type="ECO:0000313" key="3">
    <source>
        <dbReference type="Proteomes" id="UP000077857"/>
    </source>
</evidence>
<dbReference type="Proteomes" id="UP000077857">
    <property type="component" value="Unassembled WGS sequence"/>
</dbReference>
<gene>
    <name evidence="2" type="ORF">A1507_01920</name>
</gene>
<dbReference type="SUPFAM" id="SSF53474">
    <property type="entry name" value="alpha/beta-Hydrolases"/>
    <property type="match status" value="1"/>
</dbReference>
<dbReference type="InterPro" id="IPR050228">
    <property type="entry name" value="Carboxylesterase_BioH"/>
</dbReference>
<dbReference type="Pfam" id="PF12697">
    <property type="entry name" value="Abhydrolase_6"/>
    <property type="match status" value="1"/>
</dbReference>
<accession>A0A177N3M9</accession>
<protein>
    <submittedName>
        <fullName evidence="2">Alpha/beta hydrolase</fullName>
    </submittedName>
</protein>
<keyword evidence="2" id="KW-0378">Hydrolase</keyword>
<reference evidence="2 3" key="1">
    <citation type="submission" date="2016-03" db="EMBL/GenBank/DDBJ databases">
        <authorList>
            <person name="Ploux O."/>
        </authorList>
    </citation>
    <scope>NUCLEOTIDE SEQUENCE [LARGE SCALE GENOMIC DNA]</scope>
    <source>
        <strain evidence="2 3">R-45378</strain>
    </source>
</reference>
<feature type="domain" description="AB hydrolase-1" evidence="1">
    <location>
        <begin position="10"/>
        <end position="245"/>
    </location>
</feature>
<dbReference type="GO" id="GO:0016787">
    <property type="term" value="F:hydrolase activity"/>
    <property type="evidence" value="ECO:0007669"/>
    <property type="project" value="UniProtKB-KW"/>
</dbReference>
<dbReference type="AlphaFoldDB" id="A0A177N3M9"/>
<dbReference type="EMBL" id="LUUJ01000110">
    <property type="protein sequence ID" value="OAI12274.1"/>
    <property type="molecule type" value="Genomic_DNA"/>
</dbReference>
<evidence type="ECO:0000259" key="1">
    <source>
        <dbReference type="Pfam" id="PF12697"/>
    </source>
</evidence>